<dbReference type="InterPro" id="IPR050365">
    <property type="entry name" value="TIM50"/>
</dbReference>
<name>A0ABR2JSD9_9EUKA</name>
<keyword evidence="1" id="KW-0811">Translocation</keyword>
<keyword evidence="1" id="KW-0813">Transport</keyword>
<dbReference type="InterPro" id="IPR036412">
    <property type="entry name" value="HAD-like_sf"/>
</dbReference>
<dbReference type="InterPro" id="IPR004274">
    <property type="entry name" value="FCP1_dom"/>
</dbReference>
<dbReference type="EMBL" id="JAPFFF010000009">
    <property type="protein sequence ID" value="KAK8881820.1"/>
    <property type="molecule type" value="Genomic_DNA"/>
</dbReference>
<protein>
    <recommendedName>
        <fullName evidence="1">Mitochondrial import inner membrane translocase subunit TIM50</fullName>
    </recommendedName>
</protein>
<keyword evidence="1" id="KW-0653">Protein transport</keyword>
<dbReference type="Gene3D" id="3.40.50.1000">
    <property type="entry name" value="HAD superfamily/HAD-like"/>
    <property type="match status" value="1"/>
</dbReference>
<accession>A0ABR2JSD9</accession>
<evidence type="ECO:0000313" key="3">
    <source>
        <dbReference type="EMBL" id="KAK8881820.1"/>
    </source>
</evidence>
<proteinExistence type="inferred from homology"/>
<dbReference type="Pfam" id="PF03031">
    <property type="entry name" value="NIF"/>
    <property type="match status" value="1"/>
</dbReference>
<dbReference type="PANTHER" id="PTHR12210">
    <property type="entry name" value="DULLARD PROTEIN PHOSPHATASE"/>
    <property type="match status" value="1"/>
</dbReference>
<evidence type="ECO:0000313" key="4">
    <source>
        <dbReference type="Proteomes" id="UP001470230"/>
    </source>
</evidence>
<gene>
    <name evidence="3" type="ORF">M9Y10_044456</name>
</gene>
<comment type="similarity">
    <text evidence="1">Belongs to the TIM50 family.</text>
</comment>
<sequence length="220" mass="25587">MNSKPSIIFDLDDTLIHSFQIKQPNSFQIKVKKRKDDLINEQILYIRVRKGTSTLIDWLSTKYNIFIFTSASKEYADQIIDHIAPFIPEENRFYRDSIKYIKQTQNNYGCIYSHNNNKITRKRGFKDLSIIKNRFNSIELSRTLLIDNSKQSGIRNPSNTVVIKAWNGNDDNDNILMDVLYPALFEIADEDNLPNSLRRHMLLNPSTSHGISLISSRLEC</sequence>
<evidence type="ECO:0000256" key="1">
    <source>
        <dbReference type="RuleBase" id="RU365079"/>
    </source>
</evidence>
<dbReference type="SMART" id="SM00577">
    <property type="entry name" value="CPDc"/>
    <property type="match status" value="1"/>
</dbReference>
<keyword evidence="1" id="KW-0496">Mitochondrion</keyword>
<comment type="caution">
    <text evidence="3">The sequence shown here is derived from an EMBL/GenBank/DDBJ whole genome shotgun (WGS) entry which is preliminary data.</text>
</comment>
<dbReference type="Proteomes" id="UP001470230">
    <property type="component" value="Unassembled WGS sequence"/>
</dbReference>
<evidence type="ECO:0000259" key="2">
    <source>
        <dbReference type="PROSITE" id="PS50969"/>
    </source>
</evidence>
<dbReference type="PROSITE" id="PS50969">
    <property type="entry name" value="FCP1"/>
    <property type="match status" value="1"/>
</dbReference>
<dbReference type="SUPFAM" id="SSF56784">
    <property type="entry name" value="HAD-like"/>
    <property type="match status" value="1"/>
</dbReference>
<comment type="function">
    <text evidence="1">Essential component of the TIM23 complex, a complex that mediates the translocation of transit peptide-containing proteins across the mitochondrial inner membrane.</text>
</comment>
<keyword evidence="4" id="KW-1185">Reference proteome</keyword>
<comment type="subunit">
    <text evidence="1">Component of the TIM23 complex.</text>
</comment>
<dbReference type="InterPro" id="IPR023214">
    <property type="entry name" value="HAD_sf"/>
</dbReference>
<reference evidence="3 4" key="1">
    <citation type="submission" date="2024-04" db="EMBL/GenBank/DDBJ databases">
        <title>Tritrichomonas musculus Genome.</title>
        <authorList>
            <person name="Alves-Ferreira E."/>
            <person name="Grigg M."/>
            <person name="Lorenzi H."/>
            <person name="Galac M."/>
        </authorList>
    </citation>
    <scope>NUCLEOTIDE SEQUENCE [LARGE SCALE GENOMIC DNA]</scope>
    <source>
        <strain evidence="3 4">EAF2021</strain>
    </source>
</reference>
<comment type="subcellular location">
    <subcellularLocation>
        <location evidence="1">Mitochondrion inner membrane</location>
        <topology evidence="1">Single-pass membrane protein</topology>
    </subcellularLocation>
</comment>
<keyword evidence="1" id="KW-0809">Transit peptide</keyword>
<organism evidence="3 4">
    <name type="scientific">Tritrichomonas musculus</name>
    <dbReference type="NCBI Taxonomy" id="1915356"/>
    <lineage>
        <taxon>Eukaryota</taxon>
        <taxon>Metamonada</taxon>
        <taxon>Parabasalia</taxon>
        <taxon>Tritrichomonadida</taxon>
        <taxon>Tritrichomonadidae</taxon>
        <taxon>Tritrichomonas</taxon>
    </lineage>
</organism>
<feature type="domain" description="FCP1 homology" evidence="2">
    <location>
        <begin position="1"/>
        <end position="187"/>
    </location>
</feature>